<dbReference type="InterPro" id="IPR016709">
    <property type="entry name" value="HadA-like"/>
</dbReference>
<dbReference type="STRING" id="630515.SAMN04489812_3605"/>
<feature type="domain" description="FAS1-like dehydratase" evidence="1">
    <location>
        <begin position="6"/>
        <end position="132"/>
    </location>
</feature>
<dbReference type="CDD" id="cd03441">
    <property type="entry name" value="R_hydratase_like"/>
    <property type="match status" value="1"/>
</dbReference>
<evidence type="ECO:0000313" key="2">
    <source>
        <dbReference type="EMBL" id="SDS95134.1"/>
    </source>
</evidence>
<dbReference type="PIRSF" id="PIRSF018072">
    <property type="entry name" value="UCP018072"/>
    <property type="match status" value="1"/>
</dbReference>
<dbReference type="Gene3D" id="3.10.129.10">
    <property type="entry name" value="Hotdog Thioesterase"/>
    <property type="match status" value="1"/>
</dbReference>
<dbReference type="Pfam" id="PF13452">
    <property type="entry name" value="FAS1_DH_region"/>
    <property type="match status" value="1"/>
</dbReference>
<dbReference type="SUPFAM" id="SSF54637">
    <property type="entry name" value="Thioesterase/thiol ester dehydrase-isomerase"/>
    <property type="match status" value="1"/>
</dbReference>
<gene>
    <name evidence="2" type="ORF">SAMN04489812_3605</name>
</gene>
<name>A0A1H1WDN9_9ACTN</name>
<organism evidence="2 3">
    <name type="scientific">Microlunatus soli</name>
    <dbReference type="NCBI Taxonomy" id="630515"/>
    <lineage>
        <taxon>Bacteria</taxon>
        <taxon>Bacillati</taxon>
        <taxon>Actinomycetota</taxon>
        <taxon>Actinomycetes</taxon>
        <taxon>Propionibacteriales</taxon>
        <taxon>Propionibacteriaceae</taxon>
        <taxon>Microlunatus</taxon>
    </lineage>
</organism>
<dbReference type="EMBL" id="LT629772">
    <property type="protein sequence ID" value="SDS95134.1"/>
    <property type="molecule type" value="Genomic_DNA"/>
</dbReference>
<dbReference type="RefSeq" id="WP_091526862.1">
    <property type="nucleotide sequence ID" value="NZ_LT629772.1"/>
</dbReference>
<dbReference type="AlphaFoldDB" id="A0A1H1WDN9"/>
<dbReference type="OrthoDB" id="5415111at2"/>
<evidence type="ECO:0000259" key="1">
    <source>
        <dbReference type="Pfam" id="PF13452"/>
    </source>
</evidence>
<evidence type="ECO:0000313" key="3">
    <source>
        <dbReference type="Proteomes" id="UP000199103"/>
    </source>
</evidence>
<dbReference type="InterPro" id="IPR029069">
    <property type="entry name" value="HotDog_dom_sf"/>
</dbReference>
<reference evidence="2 3" key="1">
    <citation type="submission" date="2016-10" db="EMBL/GenBank/DDBJ databases">
        <authorList>
            <person name="de Groot N.N."/>
        </authorList>
    </citation>
    <scope>NUCLEOTIDE SEQUENCE [LARGE SCALE GENOMIC DNA]</scope>
    <source>
        <strain evidence="2 3">DSM 21800</strain>
    </source>
</reference>
<dbReference type="InterPro" id="IPR039569">
    <property type="entry name" value="FAS1-like_DH_region"/>
</dbReference>
<protein>
    <submittedName>
        <fullName evidence="2">Acyl dehydratase</fullName>
    </submittedName>
</protein>
<proteinExistence type="predicted"/>
<keyword evidence="3" id="KW-1185">Reference proteome</keyword>
<dbReference type="Proteomes" id="UP000199103">
    <property type="component" value="Chromosome I"/>
</dbReference>
<sequence length="144" mass="15350">MIDESHAGRSYPPTDPYQVTAGKIAEFAAAIGDTDPAYTGTGAQGSGPIAPPTFAAVIAGRAWDALWADQELELELRRIVHGDQRISYRRPLRAGDTVTATLTIDKVRARGSVDMINSHVVLATVEGDEVCTASSTFLHNRGEA</sequence>
<accession>A0A1H1WDN9</accession>